<keyword evidence="13" id="KW-1185">Reference proteome</keyword>
<dbReference type="RefSeq" id="XP_001020015.2">
    <property type="nucleotide sequence ID" value="XM_001020015.2"/>
</dbReference>
<keyword evidence="4" id="KW-0479">Metal-binding</keyword>
<dbReference type="Gene3D" id="3.40.50.300">
    <property type="entry name" value="P-loop containing nucleotide triphosphate hydrolases"/>
    <property type="match status" value="1"/>
</dbReference>
<accession>Q23TD6</accession>
<dbReference type="InterPro" id="IPR006073">
    <property type="entry name" value="GTP-bd"/>
</dbReference>
<dbReference type="PROSITE" id="PS51706">
    <property type="entry name" value="G_ENGB"/>
    <property type="match status" value="1"/>
</dbReference>
<dbReference type="InParanoid" id="Q23TD6"/>
<evidence type="ECO:0000256" key="8">
    <source>
        <dbReference type="ARBA" id="ARBA00023210"/>
    </source>
</evidence>
<name>Q23TD6_TETTS</name>
<dbReference type="Pfam" id="PF01926">
    <property type="entry name" value="MMR_HSR1"/>
    <property type="match status" value="1"/>
</dbReference>
<dbReference type="HAMAP" id="MF_00321">
    <property type="entry name" value="GTPase_EngB"/>
    <property type="match status" value="1"/>
</dbReference>
<reference evidence="13" key="1">
    <citation type="journal article" date="2006" name="PLoS Biol.">
        <title>Macronuclear genome sequence of the ciliate Tetrahymena thermophila, a model eukaryote.</title>
        <authorList>
            <person name="Eisen J.A."/>
            <person name="Coyne R.S."/>
            <person name="Wu M."/>
            <person name="Wu D."/>
            <person name="Thiagarajan M."/>
            <person name="Wortman J.R."/>
            <person name="Badger J.H."/>
            <person name="Ren Q."/>
            <person name="Amedeo P."/>
            <person name="Jones K.M."/>
            <person name="Tallon L.J."/>
            <person name="Delcher A.L."/>
            <person name="Salzberg S.L."/>
            <person name="Silva J.C."/>
            <person name="Haas B.J."/>
            <person name="Majoros W.H."/>
            <person name="Farzad M."/>
            <person name="Carlton J.M."/>
            <person name="Smith R.K. Jr."/>
            <person name="Garg J."/>
            <person name="Pearlman R.E."/>
            <person name="Karrer K.M."/>
            <person name="Sun L."/>
            <person name="Manning G."/>
            <person name="Elde N.C."/>
            <person name="Turkewitz A.P."/>
            <person name="Asai D.J."/>
            <person name="Wilkes D.E."/>
            <person name="Wang Y."/>
            <person name="Cai H."/>
            <person name="Collins K."/>
            <person name="Stewart B.A."/>
            <person name="Lee S.R."/>
            <person name="Wilamowska K."/>
            <person name="Weinberg Z."/>
            <person name="Ruzzo W.L."/>
            <person name="Wloga D."/>
            <person name="Gaertig J."/>
            <person name="Frankel J."/>
            <person name="Tsao C.-C."/>
            <person name="Gorovsky M.A."/>
            <person name="Keeling P.J."/>
            <person name="Waller R.F."/>
            <person name="Patron N.J."/>
            <person name="Cherry J.M."/>
            <person name="Stover N.A."/>
            <person name="Krieger C.J."/>
            <person name="del Toro C."/>
            <person name="Ryder H.F."/>
            <person name="Williamson S.C."/>
            <person name="Barbeau R.A."/>
            <person name="Hamilton E.P."/>
            <person name="Orias E."/>
        </authorList>
    </citation>
    <scope>NUCLEOTIDE SEQUENCE [LARGE SCALE GENOMIC DNA]</scope>
    <source>
        <strain evidence="13">SB210</strain>
    </source>
</reference>
<dbReference type="FunCoup" id="Q23TD6">
    <property type="interactions" value="3"/>
</dbReference>
<evidence type="ECO:0000256" key="2">
    <source>
        <dbReference type="ARBA" id="ARBA00009638"/>
    </source>
</evidence>
<keyword evidence="8" id="KW-0717">Septation</keyword>
<evidence type="ECO:0000256" key="10">
    <source>
        <dbReference type="SAM" id="MobiDB-lite"/>
    </source>
</evidence>
<evidence type="ECO:0000256" key="9">
    <source>
        <dbReference type="ARBA" id="ARBA00023306"/>
    </source>
</evidence>
<evidence type="ECO:0000313" key="13">
    <source>
        <dbReference type="Proteomes" id="UP000009168"/>
    </source>
</evidence>
<evidence type="ECO:0000256" key="3">
    <source>
        <dbReference type="ARBA" id="ARBA00022618"/>
    </source>
</evidence>
<dbReference type="PANTHER" id="PTHR11649">
    <property type="entry name" value="MSS1/TRME-RELATED GTP-BINDING PROTEIN"/>
    <property type="match status" value="1"/>
</dbReference>
<evidence type="ECO:0000259" key="11">
    <source>
        <dbReference type="PROSITE" id="PS51706"/>
    </source>
</evidence>
<comment type="cofactor">
    <cofactor evidence="1">
        <name>Mg(2+)</name>
        <dbReference type="ChEBI" id="CHEBI:18420"/>
    </cofactor>
</comment>
<dbReference type="SUPFAM" id="SSF52540">
    <property type="entry name" value="P-loop containing nucleoside triphosphate hydrolases"/>
    <property type="match status" value="1"/>
</dbReference>
<comment type="similarity">
    <text evidence="2">Belongs to the TRAFAC class TrmE-Era-EngA-EngB-Septin-like GTPase superfamily. EngB GTPase family.</text>
</comment>
<dbReference type="GO" id="GO:0051301">
    <property type="term" value="P:cell division"/>
    <property type="evidence" value="ECO:0007669"/>
    <property type="project" value="UniProtKB-KW"/>
</dbReference>
<keyword evidence="7" id="KW-0342">GTP-binding</keyword>
<feature type="compositionally biased region" description="Basic residues" evidence="10">
    <location>
        <begin position="318"/>
        <end position="328"/>
    </location>
</feature>
<dbReference type="CDD" id="cd01876">
    <property type="entry name" value="YihA_EngB"/>
    <property type="match status" value="1"/>
</dbReference>
<dbReference type="Proteomes" id="UP000009168">
    <property type="component" value="Unassembled WGS sequence"/>
</dbReference>
<dbReference type="GO" id="GO:0046872">
    <property type="term" value="F:metal ion binding"/>
    <property type="evidence" value="ECO:0007669"/>
    <property type="project" value="UniProtKB-KW"/>
</dbReference>
<dbReference type="NCBIfam" id="TIGR00231">
    <property type="entry name" value="small_GTP"/>
    <property type="match status" value="1"/>
</dbReference>
<evidence type="ECO:0000256" key="5">
    <source>
        <dbReference type="ARBA" id="ARBA00022741"/>
    </source>
</evidence>
<dbReference type="GO" id="GO:0005525">
    <property type="term" value="F:GTP binding"/>
    <property type="evidence" value="ECO:0007669"/>
    <property type="project" value="UniProtKB-KW"/>
</dbReference>
<feature type="compositionally biased region" description="Basic and acidic residues" evidence="10">
    <location>
        <begin position="292"/>
        <end position="317"/>
    </location>
</feature>
<dbReference type="InterPro" id="IPR019987">
    <property type="entry name" value="GTP-bd_ribosome_bio_YsxC"/>
</dbReference>
<sequence length="334" mass="38715">MSLFFKQIFRFSMALPETKIYYPVVNIHTQDLQYYDSWIGQQAQTKVRLLKQSETEITPQNMKDFFVDQIKTDMYSMYKPKEIIFIGRSNVGKSSLINSIFKRKVAKTSKKQGSTKKLYYYELVDNLGYIIDPPGYGFANVNVNAKKKWQGMIYDYIQISSRLARIYLLINAEHGLKKNDMSLLSQIQKQNVNIQIVLTKADKVPERALYDTMLSIGMQVKGFNNIHPLLHACSARNGFGIPELRHSIFDSLAHFEPRNIDDKEEVLLKFLESYRVRPKEFNEFYGKDALKPAKEQKQIDQKPKELPGAKSKGEKSGQTKRIKFKSTAKPKEIK</sequence>
<evidence type="ECO:0000256" key="6">
    <source>
        <dbReference type="ARBA" id="ARBA00022842"/>
    </source>
</evidence>
<protein>
    <submittedName>
        <fullName evidence="12">Ribosome biogenesis GTP-binding protein YsxC</fullName>
    </submittedName>
</protein>
<dbReference type="InterPro" id="IPR027417">
    <property type="entry name" value="P-loop_NTPase"/>
</dbReference>
<dbReference type="GeneID" id="7842487"/>
<dbReference type="KEGG" id="tet:TTHERM_00666460"/>
<organism evidence="12 13">
    <name type="scientific">Tetrahymena thermophila (strain SB210)</name>
    <dbReference type="NCBI Taxonomy" id="312017"/>
    <lineage>
        <taxon>Eukaryota</taxon>
        <taxon>Sar</taxon>
        <taxon>Alveolata</taxon>
        <taxon>Ciliophora</taxon>
        <taxon>Intramacronucleata</taxon>
        <taxon>Oligohymenophorea</taxon>
        <taxon>Hymenostomatida</taxon>
        <taxon>Tetrahymenina</taxon>
        <taxon>Tetrahymenidae</taxon>
        <taxon>Tetrahymena</taxon>
    </lineage>
</organism>
<keyword evidence="9" id="KW-0131">Cell cycle</keyword>
<evidence type="ECO:0000313" key="12">
    <source>
        <dbReference type="EMBL" id="EAR99770.2"/>
    </source>
</evidence>
<dbReference type="HOGENOM" id="CLU_827668_0_0_1"/>
<dbReference type="InterPro" id="IPR030393">
    <property type="entry name" value="G_ENGB_dom"/>
</dbReference>
<keyword evidence="5" id="KW-0547">Nucleotide-binding</keyword>
<keyword evidence="6" id="KW-0460">Magnesium</keyword>
<proteinExistence type="inferred from homology"/>
<dbReference type="OrthoDB" id="391988at2759"/>
<dbReference type="InterPro" id="IPR005225">
    <property type="entry name" value="Small_GTP-bd"/>
</dbReference>
<gene>
    <name evidence="12" type="ORF">TTHERM_00666460</name>
</gene>
<dbReference type="AlphaFoldDB" id="Q23TD6"/>
<evidence type="ECO:0000256" key="7">
    <source>
        <dbReference type="ARBA" id="ARBA00023134"/>
    </source>
</evidence>
<keyword evidence="3" id="KW-0132">Cell division</keyword>
<dbReference type="STRING" id="312017.Q23TD6"/>
<feature type="domain" description="EngB-type G" evidence="11">
    <location>
        <begin position="79"/>
        <end position="254"/>
    </location>
</feature>
<dbReference type="PANTHER" id="PTHR11649:SF13">
    <property type="entry name" value="ENGB-TYPE G DOMAIN-CONTAINING PROTEIN"/>
    <property type="match status" value="1"/>
</dbReference>
<dbReference type="EMBL" id="GG662636">
    <property type="protein sequence ID" value="EAR99770.2"/>
    <property type="molecule type" value="Genomic_DNA"/>
</dbReference>
<feature type="region of interest" description="Disordered" evidence="10">
    <location>
        <begin position="292"/>
        <end position="334"/>
    </location>
</feature>
<evidence type="ECO:0000256" key="4">
    <source>
        <dbReference type="ARBA" id="ARBA00022723"/>
    </source>
</evidence>
<evidence type="ECO:0000256" key="1">
    <source>
        <dbReference type="ARBA" id="ARBA00001946"/>
    </source>
</evidence>
<dbReference type="NCBIfam" id="TIGR03598">
    <property type="entry name" value="GTPase_YsxC"/>
    <property type="match status" value="1"/>
</dbReference>